<organism evidence="1 2">
    <name type="scientific">Psychrobacillus glaciei</name>
    <dbReference type="NCBI Taxonomy" id="2283160"/>
    <lineage>
        <taxon>Bacteria</taxon>
        <taxon>Bacillati</taxon>
        <taxon>Bacillota</taxon>
        <taxon>Bacilli</taxon>
        <taxon>Bacillales</taxon>
        <taxon>Bacillaceae</taxon>
        <taxon>Psychrobacillus</taxon>
    </lineage>
</organism>
<dbReference type="AlphaFoldDB" id="A0A5J6SJI4"/>
<dbReference type="OrthoDB" id="2615630at2"/>
<name>A0A5J6SJI4_9BACI</name>
<evidence type="ECO:0008006" key="3">
    <source>
        <dbReference type="Google" id="ProtNLM"/>
    </source>
</evidence>
<dbReference type="KEGG" id="psyo:PB01_02770"/>
<gene>
    <name evidence="1" type="ORF">PB01_02770</name>
</gene>
<dbReference type="PROSITE" id="PS51257">
    <property type="entry name" value="PROKAR_LIPOPROTEIN"/>
    <property type="match status" value="1"/>
</dbReference>
<evidence type="ECO:0000313" key="2">
    <source>
        <dbReference type="Proteomes" id="UP000325517"/>
    </source>
</evidence>
<sequence>MRKNSSKFVFVILFLSYFLSGCNQHPKINIGEALTKSEEEFKKEGIECVSAFGGEKIIKFRLLLKEPPTNEEATNQFKKILDIIATHSNNNDIWDIYNADFDLSYEDNVIYEGKKDAGNDLKVKAH</sequence>
<protein>
    <recommendedName>
        <fullName evidence="3">Lipoprotein</fullName>
    </recommendedName>
</protein>
<reference evidence="1 2" key="1">
    <citation type="submission" date="2018-07" db="EMBL/GenBank/DDBJ databases">
        <title>Complete genome sequence of Psychrobacillus sp. PB01, isolated from iceberg, and comparative genome analysis of Psychrobacillus strains.</title>
        <authorList>
            <person name="Lee P.C."/>
        </authorList>
    </citation>
    <scope>NUCLEOTIDE SEQUENCE [LARGE SCALE GENOMIC DNA]</scope>
    <source>
        <strain evidence="1 2">PB01</strain>
    </source>
</reference>
<dbReference type="RefSeq" id="WP_151698765.1">
    <property type="nucleotide sequence ID" value="NZ_CP031223.1"/>
</dbReference>
<proteinExistence type="predicted"/>
<dbReference type="Proteomes" id="UP000325517">
    <property type="component" value="Chromosome"/>
</dbReference>
<evidence type="ECO:0000313" key="1">
    <source>
        <dbReference type="EMBL" id="QFF97822.1"/>
    </source>
</evidence>
<accession>A0A5J6SJI4</accession>
<keyword evidence="2" id="KW-1185">Reference proteome</keyword>
<dbReference type="EMBL" id="CP031223">
    <property type="protein sequence ID" value="QFF97822.1"/>
    <property type="molecule type" value="Genomic_DNA"/>
</dbReference>